<dbReference type="PANTHER" id="PTHR47950:SF44">
    <property type="entry name" value="CYTOCHROME P450, FAMILY 76, SUBFAMILY C, POLYPEPTIDE 5-RELATED"/>
    <property type="match status" value="1"/>
</dbReference>
<keyword evidence="2 5" id="KW-0479">Metal-binding</keyword>
<comment type="cofactor">
    <cofactor evidence="5">
        <name>heme</name>
        <dbReference type="ChEBI" id="CHEBI:30413"/>
    </cofactor>
</comment>
<keyword evidence="5 6" id="KW-0349">Heme</keyword>
<keyword evidence="6" id="KW-0503">Monooxygenase</keyword>
<comment type="similarity">
    <text evidence="1 6">Belongs to the cytochrome P450 family.</text>
</comment>
<dbReference type="GO" id="GO:0004497">
    <property type="term" value="F:monooxygenase activity"/>
    <property type="evidence" value="ECO:0007669"/>
    <property type="project" value="UniProtKB-KW"/>
</dbReference>
<evidence type="ECO:0000313" key="8">
    <source>
        <dbReference type="EMBL" id="BCD59213.1"/>
    </source>
</evidence>
<evidence type="ECO:0000256" key="1">
    <source>
        <dbReference type="ARBA" id="ARBA00010617"/>
    </source>
</evidence>
<dbReference type="InterPro" id="IPR036396">
    <property type="entry name" value="Cyt_P450_sf"/>
</dbReference>
<evidence type="ECO:0000256" key="4">
    <source>
        <dbReference type="ARBA" id="ARBA00023004"/>
    </source>
</evidence>
<dbReference type="InterPro" id="IPR001128">
    <property type="entry name" value="Cyt_P450"/>
</dbReference>
<evidence type="ECO:0000256" key="3">
    <source>
        <dbReference type="ARBA" id="ARBA00023002"/>
    </source>
</evidence>
<dbReference type="AlphaFoldDB" id="A0A6F8Z929"/>
<dbReference type="GO" id="GO:0020037">
    <property type="term" value="F:heme binding"/>
    <property type="evidence" value="ECO:0007669"/>
    <property type="project" value="InterPro"/>
</dbReference>
<dbReference type="PRINTS" id="PR00385">
    <property type="entry name" value="P450"/>
</dbReference>
<dbReference type="FunFam" id="1.10.630.10:FF:000007">
    <property type="entry name" value="Cytochrome P450 76C4"/>
    <property type="match status" value="1"/>
</dbReference>
<sequence>MIHSPILLVIFLVPIILTIILKPKQSKLPPGPKTWPIIGHLHLLGDKPHRSITNLSKIHGPIMSLKLGSVTTIVISSSKLAKEMFLNHDLALSGRHVPVGGKCANHDKLSVGWLPVCTEWRNLRKILTLHLFTSKQLEASQGIRQGKVRELVEHTKECRERGRKMDVGQVVFTTSINVLSNTLFSIDLATYDDGCLNPQGFKAPLWEFWEQAGKSNLSDVFPLVESLDLQGLARKIEACSGKIIGIFEEIIEQRLRDPYTIKGDGLDSFLQLVQENELSLESVKHLLFDLFIAGTATTSTATEWAMTELLRHPEKMAKAQAEIDQVIGKNGSIQEYDIPKLGYIQAVVKETLRLHPPSPFLLPHKAEKDVQLGGYLVPKNAQIWVNVWWIGRDPSVWTNSDSFIPERFLDTKIDAKGRDFDFIPFGEGRRICLGMPLAYRIMHLILANLIYLFNWKIDDGVDPNDIDVEEKFGITLQRAQPLQVIPLFR</sequence>
<reference evidence="8" key="1">
    <citation type="submission" date="2020-04" db="EMBL/GenBank/DDBJ databases">
        <title>Betalain biosynthetic genes of bougainvillea.</title>
        <authorList>
            <person name="Ohno S."/>
            <person name="Makishima R."/>
            <person name="Doi M."/>
        </authorList>
    </citation>
    <scope>NUCLEOTIDE SEQUENCE</scope>
    <source>
        <tissue evidence="8">Bract</tissue>
    </source>
</reference>
<evidence type="ECO:0000256" key="5">
    <source>
        <dbReference type="PIRSR" id="PIRSR602401-1"/>
    </source>
</evidence>
<accession>A0A6F8Z929</accession>
<evidence type="ECO:0000256" key="7">
    <source>
        <dbReference type="SAM" id="Phobius"/>
    </source>
</evidence>
<feature type="transmembrane region" description="Helical" evidence="7">
    <location>
        <begin position="6"/>
        <end position="23"/>
    </location>
</feature>
<dbReference type="GO" id="GO:0005506">
    <property type="term" value="F:iron ion binding"/>
    <property type="evidence" value="ECO:0007669"/>
    <property type="project" value="InterPro"/>
</dbReference>
<dbReference type="InterPro" id="IPR002401">
    <property type="entry name" value="Cyt_P450_E_grp-I"/>
</dbReference>
<dbReference type="PANTHER" id="PTHR47950">
    <property type="entry name" value="CYTOCHROME P450, FAMILY 76, SUBFAMILY C, POLYPEPTIDE 5-RELATED"/>
    <property type="match status" value="1"/>
</dbReference>
<dbReference type="PROSITE" id="PS00086">
    <property type="entry name" value="CYTOCHROME_P450"/>
    <property type="match status" value="1"/>
</dbReference>
<keyword evidence="3 6" id="KW-0560">Oxidoreductase</keyword>
<keyword evidence="7" id="KW-1133">Transmembrane helix</keyword>
<keyword evidence="4 5" id="KW-0408">Iron</keyword>
<protein>
    <submittedName>
        <fullName evidence="8">Cytochrome P450 76AD</fullName>
    </submittedName>
</protein>
<dbReference type="PRINTS" id="PR00463">
    <property type="entry name" value="EP450I"/>
</dbReference>
<keyword evidence="7" id="KW-0472">Membrane</keyword>
<gene>
    <name evidence="8" type="primary">BpCYP76AD2</name>
</gene>
<feature type="binding site" description="axial binding residue" evidence="5">
    <location>
        <position position="432"/>
    </location>
    <ligand>
        <name>heme</name>
        <dbReference type="ChEBI" id="CHEBI:30413"/>
    </ligand>
    <ligandPart>
        <name>Fe</name>
        <dbReference type="ChEBI" id="CHEBI:18248"/>
    </ligandPart>
</feature>
<dbReference type="GO" id="GO:0016705">
    <property type="term" value="F:oxidoreductase activity, acting on paired donors, with incorporation or reduction of molecular oxygen"/>
    <property type="evidence" value="ECO:0007669"/>
    <property type="project" value="InterPro"/>
</dbReference>
<dbReference type="EMBL" id="LC542872">
    <property type="protein sequence ID" value="BCD59213.1"/>
    <property type="molecule type" value="mRNA"/>
</dbReference>
<dbReference type="Gene3D" id="1.10.630.10">
    <property type="entry name" value="Cytochrome P450"/>
    <property type="match status" value="1"/>
</dbReference>
<evidence type="ECO:0000256" key="2">
    <source>
        <dbReference type="ARBA" id="ARBA00022723"/>
    </source>
</evidence>
<keyword evidence="7" id="KW-0812">Transmembrane</keyword>
<evidence type="ECO:0000256" key="6">
    <source>
        <dbReference type="RuleBase" id="RU000461"/>
    </source>
</evidence>
<dbReference type="InterPro" id="IPR017972">
    <property type="entry name" value="Cyt_P450_CS"/>
</dbReference>
<dbReference type="SUPFAM" id="SSF48264">
    <property type="entry name" value="Cytochrome P450"/>
    <property type="match status" value="1"/>
</dbReference>
<proteinExistence type="evidence at transcript level"/>
<organism evidence="8">
    <name type="scientific">Bougainvillea peruviana</name>
    <dbReference type="NCBI Taxonomy" id="1170580"/>
    <lineage>
        <taxon>Eukaryota</taxon>
        <taxon>Viridiplantae</taxon>
        <taxon>Streptophyta</taxon>
        <taxon>Embryophyta</taxon>
        <taxon>Tracheophyta</taxon>
        <taxon>Spermatophyta</taxon>
        <taxon>Magnoliopsida</taxon>
        <taxon>eudicotyledons</taxon>
        <taxon>Gunneridae</taxon>
        <taxon>Pentapetalae</taxon>
        <taxon>Caryophyllales</taxon>
        <taxon>Nyctaginaceae</taxon>
        <taxon>Bougainvillea</taxon>
    </lineage>
</organism>
<dbReference type="CDD" id="cd11073">
    <property type="entry name" value="CYP76-like"/>
    <property type="match status" value="1"/>
</dbReference>
<name>A0A6F8Z929_9CARY</name>
<dbReference type="Pfam" id="PF00067">
    <property type="entry name" value="p450"/>
    <property type="match status" value="1"/>
</dbReference>